<proteinExistence type="predicted"/>
<feature type="compositionally biased region" description="Basic and acidic residues" evidence="1">
    <location>
        <begin position="314"/>
        <end position="327"/>
    </location>
</feature>
<name>A0A7J6Q711_PEROL</name>
<dbReference type="EMBL" id="JABANM010032177">
    <property type="protein sequence ID" value="KAF4703370.1"/>
    <property type="molecule type" value="Genomic_DNA"/>
</dbReference>
<dbReference type="AlphaFoldDB" id="A0A7J6Q711"/>
<gene>
    <name evidence="2" type="ORF">FOZ62_028040</name>
</gene>
<reference evidence="2 3" key="1">
    <citation type="submission" date="2020-04" db="EMBL/GenBank/DDBJ databases">
        <title>Perkinsus olseni comparative genomics.</title>
        <authorList>
            <person name="Bogema D.R."/>
        </authorList>
    </citation>
    <scope>NUCLEOTIDE SEQUENCE [LARGE SCALE GENOMIC DNA]</scope>
    <source>
        <strain evidence="2">ATCC PRA-205</strain>
    </source>
</reference>
<protein>
    <submittedName>
        <fullName evidence="2">Uncharacterized protein</fullName>
    </submittedName>
</protein>
<organism evidence="2 3">
    <name type="scientific">Perkinsus olseni</name>
    <name type="common">Perkinsus atlanticus</name>
    <dbReference type="NCBI Taxonomy" id="32597"/>
    <lineage>
        <taxon>Eukaryota</taxon>
        <taxon>Sar</taxon>
        <taxon>Alveolata</taxon>
        <taxon>Perkinsozoa</taxon>
        <taxon>Perkinsea</taxon>
        <taxon>Perkinsida</taxon>
        <taxon>Perkinsidae</taxon>
        <taxon>Perkinsus</taxon>
    </lineage>
</organism>
<sequence length="398" mass="43232">MGPLSSLDTAEDMWREAMLSIEYPLNHPAYAERVVWQLIAREDIRRARSLVTELPYNAKRERWHGLCCLGEGDLDGAADAFMNAVLLSLEERNPGVRAECLTHLGRLPDSLLRQVETELSQTRVLEGSDKTEKSQARLVGISPLTERTGGCVGVAMGNELENEVSSPVAGIVGDVPDVVAVKNQTNFDHSEELLRFMLTRPGVKACESLERAARATALLSGSHYRRHSTAAALATLERAVKNKSVAAVHSGLIRLRNAMRRGTSCKNITLEEGKDVGEAVQSILEGGRVDELHIGRIMRALGCKSEEVGMNEPEDGHGGAGRGRESACERPAHLDMTNTFLAEAGSAIWGFPEPVRVAGLDGRISSSSAYSCGPEFEGTGLDFGAESMYHILKDLRFP</sequence>
<accession>A0A7J6Q711</accession>
<evidence type="ECO:0000313" key="2">
    <source>
        <dbReference type="EMBL" id="KAF4703370.1"/>
    </source>
</evidence>
<feature type="region of interest" description="Disordered" evidence="1">
    <location>
        <begin position="308"/>
        <end position="327"/>
    </location>
</feature>
<evidence type="ECO:0000313" key="3">
    <source>
        <dbReference type="Proteomes" id="UP000574390"/>
    </source>
</evidence>
<evidence type="ECO:0000256" key="1">
    <source>
        <dbReference type="SAM" id="MobiDB-lite"/>
    </source>
</evidence>
<dbReference type="Proteomes" id="UP000574390">
    <property type="component" value="Unassembled WGS sequence"/>
</dbReference>
<comment type="caution">
    <text evidence="2">The sequence shown here is derived from an EMBL/GenBank/DDBJ whole genome shotgun (WGS) entry which is preliminary data.</text>
</comment>